<evidence type="ECO:0000313" key="2">
    <source>
        <dbReference type="Proteomes" id="UP001336250"/>
    </source>
</evidence>
<evidence type="ECO:0000313" key="1">
    <source>
        <dbReference type="EMBL" id="MEF7613844.1"/>
    </source>
</evidence>
<reference evidence="1 2" key="1">
    <citation type="submission" date="2024-02" db="EMBL/GenBank/DDBJ databases">
        <title>Genome sequence of Aquincola sp. MAHUQ-54.</title>
        <authorList>
            <person name="Huq M.A."/>
        </authorList>
    </citation>
    <scope>NUCLEOTIDE SEQUENCE [LARGE SCALE GENOMIC DNA]</scope>
    <source>
        <strain evidence="1 2">MAHUQ-54</strain>
    </source>
</reference>
<dbReference type="EMBL" id="JAZIBG010000020">
    <property type="protein sequence ID" value="MEF7613844.1"/>
    <property type="molecule type" value="Genomic_DNA"/>
</dbReference>
<comment type="caution">
    <text evidence="1">The sequence shown here is derived from an EMBL/GenBank/DDBJ whole genome shotgun (WGS) entry which is preliminary data.</text>
</comment>
<protein>
    <submittedName>
        <fullName evidence="1">SapC family protein</fullName>
    </submittedName>
</protein>
<sequence length="248" mass="27591">MINPALHKNPVPLDRDQHRQLRVRQDHTDMSHTAGLNSMFITAVEFADACKEYPVVFVRAGTDPQTGRADIAPVAVFGLTQSENLFLDGGRWRADYVPAVLRAYPFAMAQVGEQNYAVCIDPDWAGFSQAEGIALFDEAGSPSSYLKEMQQFLEKLELEVQRTRLVGQKLVELELLRDMRFDATLPDGNKLTVDGFLAVDEQKFAALPDDKVLELHRSGVLGLVNAHQVSLGNMARLLQRRSQRVAAA</sequence>
<dbReference type="Proteomes" id="UP001336250">
    <property type="component" value="Unassembled WGS sequence"/>
</dbReference>
<name>A0AAW9QDR7_9BURK</name>
<dbReference type="AlphaFoldDB" id="A0AAW9QDR7"/>
<keyword evidence="2" id="KW-1185">Reference proteome</keyword>
<proteinExistence type="predicted"/>
<gene>
    <name evidence="1" type="ORF">V4F39_07975</name>
</gene>
<organism evidence="1 2">
    <name type="scientific">Aquincola agrisoli</name>
    <dbReference type="NCBI Taxonomy" id="3119538"/>
    <lineage>
        <taxon>Bacteria</taxon>
        <taxon>Pseudomonadati</taxon>
        <taxon>Pseudomonadota</taxon>
        <taxon>Betaproteobacteria</taxon>
        <taxon>Burkholderiales</taxon>
        <taxon>Sphaerotilaceae</taxon>
        <taxon>Aquincola</taxon>
    </lineage>
</organism>
<accession>A0AAW9QDR7</accession>
<dbReference type="Pfam" id="PF07277">
    <property type="entry name" value="SapC"/>
    <property type="match status" value="1"/>
</dbReference>
<dbReference type="InterPro" id="IPR010836">
    <property type="entry name" value="SapC"/>
</dbReference>
<dbReference type="RefSeq" id="WP_332288784.1">
    <property type="nucleotide sequence ID" value="NZ_JAZIBG010000020.1"/>
</dbReference>